<keyword evidence="7" id="KW-1003">Cell membrane</keyword>
<evidence type="ECO:0000313" key="15">
    <source>
        <dbReference type="Proteomes" id="UP001241848"/>
    </source>
</evidence>
<evidence type="ECO:0000256" key="9">
    <source>
        <dbReference type="ARBA" id="ARBA00022989"/>
    </source>
</evidence>
<keyword evidence="11 13" id="KW-0472">Membrane</keyword>
<evidence type="ECO:0000256" key="7">
    <source>
        <dbReference type="ARBA" id="ARBA00022475"/>
    </source>
</evidence>
<dbReference type="InterPro" id="IPR048279">
    <property type="entry name" value="MdtK-like"/>
</dbReference>
<reference evidence="14 15" key="1">
    <citation type="submission" date="2022-10" db="EMBL/GenBank/DDBJ databases">
        <title>Paenibacillus description and whole genome data of maize root bacterial community.</title>
        <authorList>
            <person name="Marton D."/>
            <person name="Farkas M."/>
            <person name="Cserhati M."/>
        </authorList>
    </citation>
    <scope>NUCLEOTIDE SEQUENCE [LARGE SCALE GENOMIC DNA]</scope>
    <source>
        <strain evidence="14 15">P96</strain>
    </source>
</reference>
<feature type="transmembrane region" description="Helical" evidence="13">
    <location>
        <begin position="331"/>
        <end position="352"/>
    </location>
</feature>
<protein>
    <recommendedName>
        <fullName evidence="4">Probable multidrug resistance protein NorM</fullName>
    </recommendedName>
    <alternativeName>
        <fullName evidence="12">Multidrug-efflux transporter</fullName>
    </alternativeName>
</protein>
<feature type="transmembrane region" description="Helical" evidence="13">
    <location>
        <begin position="178"/>
        <end position="201"/>
    </location>
</feature>
<feature type="transmembrane region" description="Helical" evidence="13">
    <location>
        <begin position="70"/>
        <end position="92"/>
    </location>
</feature>
<dbReference type="Proteomes" id="UP001241848">
    <property type="component" value="Unassembled WGS sequence"/>
</dbReference>
<evidence type="ECO:0000256" key="8">
    <source>
        <dbReference type="ARBA" id="ARBA00022692"/>
    </source>
</evidence>
<organism evidence="14 15">
    <name type="scientific">Paenibacillus zeirhizosphaerae</name>
    <dbReference type="NCBI Taxonomy" id="2987519"/>
    <lineage>
        <taxon>Bacteria</taxon>
        <taxon>Bacillati</taxon>
        <taxon>Bacillota</taxon>
        <taxon>Bacilli</taxon>
        <taxon>Bacillales</taxon>
        <taxon>Paenibacillaceae</taxon>
        <taxon>Paenibacillus</taxon>
    </lineage>
</organism>
<dbReference type="NCBIfam" id="TIGR00797">
    <property type="entry name" value="matE"/>
    <property type="match status" value="1"/>
</dbReference>
<dbReference type="PANTHER" id="PTHR43298:SF2">
    <property type="entry name" value="FMN_FAD EXPORTER YEEO-RELATED"/>
    <property type="match status" value="1"/>
</dbReference>
<dbReference type="EMBL" id="JAPCKK010000034">
    <property type="protein sequence ID" value="MDP4099436.1"/>
    <property type="molecule type" value="Genomic_DNA"/>
</dbReference>
<keyword evidence="6" id="KW-0050">Antiport</keyword>
<comment type="subcellular location">
    <subcellularLocation>
        <location evidence="2">Cell membrane</location>
        <topology evidence="2">Multi-pass membrane protein</topology>
    </subcellularLocation>
</comment>
<dbReference type="PIRSF" id="PIRSF006603">
    <property type="entry name" value="DinF"/>
    <property type="match status" value="1"/>
</dbReference>
<comment type="function">
    <text evidence="1">Multidrug efflux pump.</text>
</comment>
<feature type="transmembrane region" description="Helical" evidence="13">
    <location>
        <begin position="207"/>
        <end position="228"/>
    </location>
</feature>
<dbReference type="Pfam" id="PF01554">
    <property type="entry name" value="MatE"/>
    <property type="match status" value="2"/>
</dbReference>
<dbReference type="PANTHER" id="PTHR43298">
    <property type="entry name" value="MULTIDRUG RESISTANCE PROTEIN NORM-RELATED"/>
    <property type="match status" value="1"/>
</dbReference>
<dbReference type="InterPro" id="IPR050222">
    <property type="entry name" value="MATE_MdtK"/>
</dbReference>
<evidence type="ECO:0000256" key="10">
    <source>
        <dbReference type="ARBA" id="ARBA00023065"/>
    </source>
</evidence>
<evidence type="ECO:0000256" key="4">
    <source>
        <dbReference type="ARBA" id="ARBA00020268"/>
    </source>
</evidence>
<accession>A0ABT9FXG9</accession>
<evidence type="ECO:0000313" key="14">
    <source>
        <dbReference type="EMBL" id="MDP4099436.1"/>
    </source>
</evidence>
<feature type="transmembrane region" description="Helical" evidence="13">
    <location>
        <begin position="368"/>
        <end position="390"/>
    </location>
</feature>
<feature type="transmembrane region" description="Helical" evidence="13">
    <location>
        <begin position="411"/>
        <end position="436"/>
    </location>
</feature>
<evidence type="ECO:0000256" key="3">
    <source>
        <dbReference type="ARBA" id="ARBA00010199"/>
    </source>
</evidence>
<evidence type="ECO:0000256" key="11">
    <source>
        <dbReference type="ARBA" id="ARBA00023136"/>
    </source>
</evidence>
<comment type="similarity">
    <text evidence="3">Belongs to the multi antimicrobial extrusion (MATE) (TC 2.A.66.1) family.</text>
</comment>
<evidence type="ECO:0000256" key="12">
    <source>
        <dbReference type="ARBA" id="ARBA00031636"/>
    </source>
</evidence>
<evidence type="ECO:0000256" key="13">
    <source>
        <dbReference type="SAM" id="Phobius"/>
    </source>
</evidence>
<proteinExistence type="inferred from homology"/>
<name>A0ABT9FXG9_9BACL</name>
<evidence type="ECO:0000256" key="5">
    <source>
        <dbReference type="ARBA" id="ARBA00022448"/>
    </source>
</evidence>
<evidence type="ECO:0000256" key="2">
    <source>
        <dbReference type="ARBA" id="ARBA00004651"/>
    </source>
</evidence>
<feature type="transmembrane region" description="Helical" evidence="13">
    <location>
        <begin position="40"/>
        <end position="64"/>
    </location>
</feature>
<gene>
    <name evidence="14" type="ORF">OIN60_22220</name>
</gene>
<keyword evidence="10" id="KW-0406">Ion transport</keyword>
<keyword evidence="15" id="KW-1185">Reference proteome</keyword>
<dbReference type="CDD" id="cd13137">
    <property type="entry name" value="MATE_NorM_like"/>
    <property type="match status" value="1"/>
</dbReference>
<feature type="transmembrane region" description="Helical" evidence="13">
    <location>
        <begin position="271"/>
        <end position="291"/>
    </location>
</feature>
<sequence length="463" mass="50331">MGEPNLKNRKQPFLERYLSGESIDYRQIQALFIPLLIDQLFLIGLNLVNTAMISSAGMAAVSAVNMIDSLNIFLVSVFVAVATGGTVVVAQYKGSGNSLMVSKAASGSVTSVTLLSLVISLVVILLHNPILSILFGTASPDVLDQARVYLIGSGVSYVGVAIEQAVCGVLRGIGRTRASLALSLIMNLSYVLLNVVFINIMDMGVQGMTLAINIARFTGAFCAIYYLVRMDAELHVRIKDLLRVNYAMLKKIMFIGVPFAAEQMFFNGGKILTQIFIVSLGTYAIATNAIASSLAGVFQIPATALSLTIVTVVGQCMGRGNIADAKKFTKAFLWLGTLSFIIMGVLLMSLFYPLVSLFQPPAEIVDDIYWVVLMNAIAQVPLWALSFILPSALRAAGDSKFTSVTSMLSMWLFRVVLGYIMGIVLGFGIIGVWLAMNLEWGIRGAVFLWRFRGKKWYAHRLID</sequence>
<dbReference type="InterPro" id="IPR002528">
    <property type="entry name" value="MATE_fam"/>
</dbReference>
<keyword evidence="8 13" id="KW-0812">Transmembrane</keyword>
<evidence type="ECO:0000256" key="6">
    <source>
        <dbReference type="ARBA" id="ARBA00022449"/>
    </source>
</evidence>
<feature type="transmembrane region" description="Helical" evidence="13">
    <location>
        <begin position="146"/>
        <end position="166"/>
    </location>
</feature>
<keyword evidence="9 13" id="KW-1133">Transmembrane helix</keyword>
<evidence type="ECO:0000256" key="1">
    <source>
        <dbReference type="ARBA" id="ARBA00003408"/>
    </source>
</evidence>
<dbReference type="RefSeq" id="WP_305757049.1">
    <property type="nucleotide sequence ID" value="NZ_JAPCKK010000034.1"/>
</dbReference>
<keyword evidence="5" id="KW-0813">Transport</keyword>
<comment type="caution">
    <text evidence="14">The sequence shown here is derived from an EMBL/GenBank/DDBJ whole genome shotgun (WGS) entry which is preliminary data.</text>
</comment>
<feature type="transmembrane region" description="Helical" evidence="13">
    <location>
        <begin position="104"/>
        <end position="126"/>
    </location>
</feature>